<sequence>MHKAVCSNCGKDCEVPFKPTGDKPVFCSECFEKRNRDSDSRSFGDRGKRPDFKSDNRLQYNVQLDAINAKLDKILRILTPVTPTEEVKKEKPVIEEETPNVKKKAKIIEKKKDITKKTSSKKKK</sequence>
<feature type="compositionally biased region" description="Basic and acidic residues" evidence="1">
    <location>
        <begin position="106"/>
        <end position="116"/>
    </location>
</feature>
<comment type="caution">
    <text evidence="3">The sequence shown here is derived from an EMBL/GenBank/DDBJ whole genome shotgun (WGS) entry which is preliminary data.</text>
</comment>
<reference evidence="3 4" key="1">
    <citation type="journal article" date="2016" name="Nat. Commun.">
        <title>Thousands of microbial genomes shed light on interconnected biogeochemical processes in an aquifer system.</title>
        <authorList>
            <person name="Anantharaman K."/>
            <person name="Brown C.T."/>
            <person name="Hug L.A."/>
            <person name="Sharon I."/>
            <person name="Castelle C.J."/>
            <person name="Probst A.J."/>
            <person name="Thomas B.C."/>
            <person name="Singh A."/>
            <person name="Wilkins M.J."/>
            <person name="Karaoz U."/>
            <person name="Brodie E.L."/>
            <person name="Williams K.H."/>
            <person name="Hubbard S.S."/>
            <person name="Banfield J.F."/>
        </authorList>
    </citation>
    <scope>NUCLEOTIDE SEQUENCE [LARGE SCALE GENOMIC DNA]</scope>
</reference>
<feature type="region of interest" description="Disordered" evidence="1">
    <location>
        <begin position="85"/>
        <end position="124"/>
    </location>
</feature>
<name>A0A1F8B9K4_9BACT</name>
<dbReference type="AlphaFoldDB" id="A0A1F8B9K4"/>
<feature type="compositionally biased region" description="Basic and acidic residues" evidence="1">
    <location>
        <begin position="85"/>
        <end position="94"/>
    </location>
</feature>
<dbReference type="STRING" id="1802517.A2892_01530"/>
<organism evidence="3 4">
    <name type="scientific">Candidatus Woesebacteria bacterium RIFCSPLOWO2_01_FULL_39_10b</name>
    <dbReference type="NCBI Taxonomy" id="1802517"/>
    <lineage>
        <taxon>Bacteria</taxon>
        <taxon>Candidatus Woeseibacteriota</taxon>
    </lineage>
</organism>
<evidence type="ECO:0000259" key="2">
    <source>
        <dbReference type="Pfam" id="PF23477"/>
    </source>
</evidence>
<dbReference type="NCBIfam" id="TIGR04272">
    <property type="entry name" value="cxxc_cxxc_Mbark"/>
    <property type="match status" value="1"/>
</dbReference>
<evidence type="ECO:0000256" key="1">
    <source>
        <dbReference type="SAM" id="MobiDB-lite"/>
    </source>
</evidence>
<evidence type="ECO:0000313" key="4">
    <source>
        <dbReference type="Proteomes" id="UP000176404"/>
    </source>
</evidence>
<dbReference type="EMBL" id="MGHD01000003">
    <property type="protein sequence ID" value="OGM60707.1"/>
    <property type="molecule type" value="Genomic_DNA"/>
</dbReference>
<dbReference type="InterPro" id="IPR026363">
    <property type="entry name" value="CxxC-x17-CxxC_dom"/>
</dbReference>
<gene>
    <name evidence="3" type="ORF">A2892_01530</name>
</gene>
<evidence type="ECO:0000313" key="3">
    <source>
        <dbReference type="EMBL" id="OGM60707.1"/>
    </source>
</evidence>
<feature type="domain" description="CxxC-x17-CxxC" evidence="2">
    <location>
        <begin position="1"/>
        <end position="34"/>
    </location>
</feature>
<accession>A0A1F8B9K4</accession>
<feature type="region of interest" description="Disordered" evidence="1">
    <location>
        <begin position="34"/>
        <end position="54"/>
    </location>
</feature>
<dbReference type="Pfam" id="PF23477">
    <property type="entry name" value="zf_Tbcl_2"/>
    <property type="match status" value="1"/>
</dbReference>
<dbReference type="Proteomes" id="UP000176404">
    <property type="component" value="Unassembled WGS sequence"/>
</dbReference>
<proteinExistence type="predicted"/>
<protein>
    <recommendedName>
        <fullName evidence="2">CxxC-x17-CxxC domain-containing protein</fullName>
    </recommendedName>
</protein>